<dbReference type="OrthoDB" id="9792663at2"/>
<dbReference type="RefSeq" id="WP_092499231.1">
    <property type="nucleotide sequence ID" value="NZ_FOFG01000018.1"/>
</dbReference>
<gene>
    <name evidence="5" type="ORF">SAMN05216548_1184</name>
</gene>
<name>A0A1H9NZT0_9HYPH</name>
<dbReference type="InterPro" id="IPR011611">
    <property type="entry name" value="PfkB_dom"/>
</dbReference>
<dbReference type="Proteomes" id="UP000199647">
    <property type="component" value="Unassembled WGS sequence"/>
</dbReference>
<feature type="domain" description="Carbohydrate kinase PfkB" evidence="4">
    <location>
        <begin position="7"/>
        <end position="305"/>
    </location>
</feature>
<evidence type="ECO:0000256" key="3">
    <source>
        <dbReference type="ARBA" id="ARBA00022777"/>
    </source>
</evidence>
<evidence type="ECO:0000256" key="2">
    <source>
        <dbReference type="ARBA" id="ARBA00022679"/>
    </source>
</evidence>
<evidence type="ECO:0000256" key="1">
    <source>
        <dbReference type="ARBA" id="ARBA00010688"/>
    </source>
</evidence>
<dbReference type="EMBL" id="FOFG01000018">
    <property type="protein sequence ID" value="SER41327.1"/>
    <property type="molecule type" value="Genomic_DNA"/>
</dbReference>
<evidence type="ECO:0000313" key="5">
    <source>
        <dbReference type="EMBL" id="SER41327.1"/>
    </source>
</evidence>
<dbReference type="SUPFAM" id="SSF53613">
    <property type="entry name" value="Ribokinase-like"/>
    <property type="match status" value="1"/>
</dbReference>
<keyword evidence="3 5" id="KW-0418">Kinase</keyword>
<keyword evidence="2" id="KW-0808">Transferase</keyword>
<reference evidence="5 6" key="1">
    <citation type="submission" date="2016-10" db="EMBL/GenBank/DDBJ databases">
        <authorList>
            <person name="de Groot N.N."/>
        </authorList>
    </citation>
    <scope>NUCLEOTIDE SEQUENCE [LARGE SCALE GENOMIC DNA]</scope>
    <source>
        <strain evidence="5 6">A52C2</strain>
    </source>
</reference>
<comment type="similarity">
    <text evidence="1">Belongs to the carbohydrate kinase PfkB family.</text>
</comment>
<dbReference type="Gene3D" id="3.40.1190.20">
    <property type="match status" value="1"/>
</dbReference>
<dbReference type="InterPro" id="IPR002173">
    <property type="entry name" value="Carboh/pur_kinase_PfkB_CS"/>
</dbReference>
<proteinExistence type="inferred from homology"/>
<dbReference type="CDD" id="cd01166">
    <property type="entry name" value="KdgK"/>
    <property type="match status" value="1"/>
</dbReference>
<keyword evidence="6" id="KW-1185">Reference proteome</keyword>
<dbReference type="Pfam" id="PF00294">
    <property type="entry name" value="PfkB"/>
    <property type="match status" value="1"/>
</dbReference>
<dbReference type="AlphaFoldDB" id="A0A1H9NZT0"/>
<dbReference type="InterPro" id="IPR029056">
    <property type="entry name" value="Ribokinase-like"/>
</dbReference>
<dbReference type="GO" id="GO:0005829">
    <property type="term" value="C:cytosol"/>
    <property type="evidence" value="ECO:0007669"/>
    <property type="project" value="TreeGrafter"/>
</dbReference>
<dbReference type="PROSITE" id="PS00584">
    <property type="entry name" value="PFKB_KINASES_2"/>
    <property type="match status" value="1"/>
</dbReference>
<evidence type="ECO:0000313" key="6">
    <source>
        <dbReference type="Proteomes" id="UP000199647"/>
    </source>
</evidence>
<protein>
    <submittedName>
        <fullName evidence="5">2-keto-3-deoxygluconate kinase</fullName>
    </submittedName>
</protein>
<dbReference type="PANTHER" id="PTHR43085:SF15">
    <property type="entry name" value="2-DEHYDRO-3-DEOXYGLUCONOKINASE"/>
    <property type="match status" value="1"/>
</dbReference>
<organism evidence="5 6">
    <name type="scientific">Faunimonas pinastri</name>
    <dbReference type="NCBI Taxonomy" id="1855383"/>
    <lineage>
        <taxon>Bacteria</taxon>
        <taxon>Pseudomonadati</taxon>
        <taxon>Pseudomonadota</taxon>
        <taxon>Alphaproteobacteria</taxon>
        <taxon>Hyphomicrobiales</taxon>
        <taxon>Afifellaceae</taxon>
        <taxon>Faunimonas</taxon>
    </lineage>
</organism>
<dbReference type="GO" id="GO:0019698">
    <property type="term" value="P:D-galacturonate catabolic process"/>
    <property type="evidence" value="ECO:0007669"/>
    <property type="project" value="TreeGrafter"/>
</dbReference>
<dbReference type="GO" id="GO:0006974">
    <property type="term" value="P:DNA damage response"/>
    <property type="evidence" value="ECO:0007669"/>
    <property type="project" value="TreeGrafter"/>
</dbReference>
<dbReference type="InterPro" id="IPR050306">
    <property type="entry name" value="PfkB_Carbo_kinase"/>
</dbReference>
<accession>A0A1H9NZT0</accession>
<evidence type="ECO:0000259" key="4">
    <source>
        <dbReference type="Pfam" id="PF00294"/>
    </source>
</evidence>
<sequence length="314" mass="33584">MEPAAFAAIGECMIELSGAGKSGGAGGGDDLWRMGVAGDTLNTTWYARAVLPPEHGTAYVTALGQDDFSGRLRGTIEKAGIAADRIRTVPDRRPGLYAITLDGAERHFTYWRGESAAKLLADDPDWLRQALAGVDTLYFSGITLAILSERGRDTLLSLLRRRREEGARVAFDPNYRPSLWTGVDTARAVITEAYGVCSMVSPTFDDEQKLFGDARIEETAERIARTGAEEIVVKNGPDPCLLVSGGVSQHIAAEKPERIVDTTGAGDSFAGAYLAARIMGREPAEAARVGHRTAARVIGAYGALTAIDREEVLA</sequence>
<dbReference type="STRING" id="1855383.SAMN05216548_1184"/>
<dbReference type="PANTHER" id="PTHR43085">
    <property type="entry name" value="HEXOKINASE FAMILY MEMBER"/>
    <property type="match status" value="1"/>
</dbReference>
<dbReference type="GO" id="GO:0042840">
    <property type="term" value="P:D-glucuronate catabolic process"/>
    <property type="evidence" value="ECO:0007669"/>
    <property type="project" value="TreeGrafter"/>
</dbReference>
<dbReference type="GO" id="GO:0008673">
    <property type="term" value="F:2-dehydro-3-deoxygluconokinase activity"/>
    <property type="evidence" value="ECO:0007669"/>
    <property type="project" value="TreeGrafter"/>
</dbReference>